<dbReference type="GO" id="GO:0016255">
    <property type="term" value="P:attachment of GPI anchor to protein"/>
    <property type="evidence" value="ECO:0007669"/>
    <property type="project" value="TreeGrafter"/>
</dbReference>
<dbReference type="PIRSF" id="PIRSF036762">
    <property type="entry name" value="GAA1"/>
    <property type="match status" value="1"/>
</dbReference>
<organism evidence="1 2">
    <name type="scientific">Stegodyphus mimosarum</name>
    <name type="common">African social velvet spider</name>
    <dbReference type="NCBI Taxonomy" id="407821"/>
    <lineage>
        <taxon>Eukaryota</taxon>
        <taxon>Metazoa</taxon>
        <taxon>Ecdysozoa</taxon>
        <taxon>Arthropoda</taxon>
        <taxon>Chelicerata</taxon>
        <taxon>Arachnida</taxon>
        <taxon>Araneae</taxon>
        <taxon>Araneomorphae</taxon>
        <taxon>Entelegynae</taxon>
        <taxon>Eresoidea</taxon>
        <taxon>Eresidae</taxon>
        <taxon>Stegodyphus</taxon>
    </lineage>
</organism>
<name>A0A087UMD8_STEMI</name>
<reference evidence="1 2" key="1">
    <citation type="submission" date="2013-11" db="EMBL/GenBank/DDBJ databases">
        <title>Genome sequencing of Stegodyphus mimosarum.</title>
        <authorList>
            <person name="Bechsgaard J."/>
        </authorList>
    </citation>
    <scope>NUCLEOTIDE SEQUENCE [LARGE SCALE GENOMIC DNA]</scope>
</reference>
<gene>
    <name evidence="1" type="ORF">X975_00453</name>
</gene>
<accession>A0A087UMD8</accession>
<dbReference type="OMA" id="RESEWNI"/>
<dbReference type="GO" id="GO:0042765">
    <property type="term" value="C:GPI-anchor transamidase complex"/>
    <property type="evidence" value="ECO:0007669"/>
    <property type="project" value="InterPro"/>
</dbReference>
<evidence type="ECO:0000313" key="2">
    <source>
        <dbReference type="Proteomes" id="UP000054359"/>
    </source>
</evidence>
<dbReference type="PANTHER" id="PTHR13304:SF0">
    <property type="entry name" value="GLYCOSYLPHOSPHATIDYLINOSITOL ANCHOR ATTACHMENT 1 PROTEIN"/>
    <property type="match status" value="1"/>
</dbReference>
<evidence type="ECO:0000313" key="1">
    <source>
        <dbReference type="EMBL" id="KFM78527.1"/>
    </source>
</evidence>
<feature type="non-terminal residue" evidence="1">
    <location>
        <position position="381"/>
    </location>
</feature>
<proteinExistence type="predicted"/>
<dbReference type="AlphaFoldDB" id="A0A087UMD8"/>
<dbReference type="Pfam" id="PF04114">
    <property type="entry name" value="Gaa1"/>
    <property type="match status" value="1"/>
</dbReference>
<dbReference type="InterPro" id="IPR007246">
    <property type="entry name" value="Gaa1"/>
</dbReference>
<dbReference type="Gene3D" id="3.40.630.10">
    <property type="entry name" value="Zn peptidases"/>
    <property type="match status" value="1"/>
</dbReference>
<dbReference type="STRING" id="407821.A0A087UMD8"/>
<dbReference type="EMBL" id="KK120552">
    <property type="protein sequence ID" value="KFM78527.1"/>
    <property type="molecule type" value="Genomic_DNA"/>
</dbReference>
<protein>
    <submittedName>
        <fullName evidence="1">Glycosylphosphatidylinositol anchor attachment 1 protein</fullName>
    </submittedName>
</protein>
<dbReference type="Proteomes" id="UP000054359">
    <property type="component" value="Unassembled WGS sequence"/>
</dbReference>
<dbReference type="OrthoDB" id="445301at2759"/>
<keyword evidence="2" id="KW-1185">Reference proteome</keyword>
<sequence>MGLLNDTKNRKKMSALLIQHSQKLIIFSFLCGLVWFSLLASDVFNNKTYFSENALLPGLVVREFNPRSSLKRLLESLKDEAKSHPSTMPSAWIQAHFRQIGLDVYQNNFSVQYPFGSKFITKGNNLYAILRAPKVASTEALVISTPYRDFDSIHKDTLASIALMIELAAAFRRHAYWSKDIIFLITEYEMLGFQAWLDAYHGLSTSEYITSEKLKGTSGLIQGVINLEISSDKIYNIDIKIEGLHGQLPNLDLFNLAVELCTREQVVATFQSESYSYPSKSLTWKNWERNFKTMARMILIQATGLPTGGHGLFHRFGIQALTLKAMENQSHDYNAVTLIQIGRVLEGVVRSLNNLLEKFHQSFFFYLLPSVRNYVSIGLYM</sequence>
<dbReference type="PANTHER" id="PTHR13304">
    <property type="entry name" value="GLYCOSYLPHOSPHATIDYLINOSITOL ANCHOR ATTACHMENT 1 PROTEIN"/>
    <property type="match status" value="1"/>
</dbReference>